<proteinExistence type="evidence at transcript level"/>
<sequence>MKFGTLTTDSRKGKCEMPYEIDLRSNWDYDCRVRLKLKKETIYLWKEKRMGWIGL</sequence>
<dbReference type="AlphaFoldDB" id="I3SR64"/>
<protein>
    <submittedName>
        <fullName evidence="1">Uncharacterized protein</fullName>
    </submittedName>
</protein>
<dbReference type="EMBL" id="BT142962">
    <property type="protein sequence ID" value="AFK42756.1"/>
    <property type="molecule type" value="mRNA"/>
</dbReference>
<name>I3SR64_LOTJA</name>
<organism evidence="1">
    <name type="scientific">Lotus japonicus</name>
    <name type="common">Lotus corniculatus var. japonicus</name>
    <dbReference type="NCBI Taxonomy" id="34305"/>
    <lineage>
        <taxon>Eukaryota</taxon>
        <taxon>Viridiplantae</taxon>
        <taxon>Streptophyta</taxon>
        <taxon>Embryophyta</taxon>
        <taxon>Tracheophyta</taxon>
        <taxon>Spermatophyta</taxon>
        <taxon>Magnoliopsida</taxon>
        <taxon>eudicotyledons</taxon>
        <taxon>Gunneridae</taxon>
        <taxon>Pentapetalae</taxon>
        <taxon>rosids</taxon>
        <taxon>fabids</taxon>
        <taxon>Fabales</taxon>
        <taxon>Fabaceae</taxon>
        <taxon>Papilionoideae</taxon>
        <taxon>50 kb inversion clade</taxon>
        <taxon>NPAAA clade</taxon>
        <taxon>Hologalegina</taxon>
        <taxon>robinioid clade</taxon>
        <taxon>Loteae</taxon>
        <taxon>Lotus</taxon>
    </lineage>
</organism>
<evidence type="ECO:0000313" key="1">
    <source>
        <dbReference type="EMBL" id="AFK42756.1"/>
    </source>
</evidence>
<reference evidence="1" key="1">
    <citation type="submission" date="2012-05" db="EMBL/GenBank/DDBJ databases">
        <authorList>
            <person name="Krishnakumar V."/>
            <person name="Cheung F."/>
            <person name="Xiao Y."/>
            <person name="Chan A."/>
            <person name="Moskal W.A."/>
            <person name="Town C.D."/>
        </authorList>
    </citation>
    <scope>NUCLEOTIDE SEQUENCE</scope>
</reference>
<accession>I3SR64</accession>